<dbReference type="STRING" id="1903952.BIT28_13190"/>
<dbReference type="PANTHER" id="PTHR42743:SF2">
    <property type="entry name" value="AMINODEOXYCHORISMATE LYASE"/>
    <property type="match status" value="1"/>
</dbReference>
<dbReference type="AlphaFoldDB" id="A0A1Q9GKF6"/>
<dbReference type="RefSeq" id="WP_075765327.1">
    <property type="nucleotide sequence ID" value="NZ_MJIL01000079.1"/>
</dbReference>
<dbReference type="FunFam" id="3.20.10.10:FF:000002">
    <property type="entry name" value="D-alanine aminotransferase"/>
    <property type="match status" value="1"/>
</dbReference>
<evidence type="ECO:0000256" key="7">
    <source>
        <dbReference type="ARBA" id="ARBA00035633"/>
    </source>
</evidence>
<evidence type="ECO:0000256" key="1">
    <source>
        <dbReference type="ARBA" id="ARBA00001933"/>
    </source>
</evidence>
<dbReference type="InterPro" id="IPR018300">
    <property type="entry name" value="Aminotrans_IV_CS"/>
</dbReference>
<gene>
    <name evidence="15" type="ORF">BIT28_13190</name>
</gene>
<dbReference type="InterPro" id="IPR043131">
    <property type="entry name" value="BCAT-like_N"/>
</dbReference>
<dbReference type="CDD" id="cd01559">
    <property type="entry name" value="ADCL_like"/>
    <property type="match status" value="1"/>
</dbReference>
<dbReference type="InterPro" id="IPR043132">
    <property type="entry name" value="BCAT-like_C"/>
</dbReference>
<dbReference type="NCBIfam" id="NF004761">
    <property type="entry name" value="PRK06092.1"/>
    <property type="match status" value="1"/>
</dbReference>
<evidence type="ECO:0000256" key="14">
    <source>
        <dbReference type="RuleBase" id="RU004516"/>
    </source>
</evidence>
<evidence type="ECO:0000256" key="12">
    <source>
        <dbReference type="NCBIfam" id="TIGR03461"/>
    </source>
</evidence>
<comment type="function">
    <text evidence="10">Involved in the biosynthesis of p-aminobenzoate (PABA), a precursor of tetrahydrofolate. Converts 4-amino-4-deoxychorismate into 4-aminobenzoate (PABA) and pyruvate.</text>
</comment>
<evidence type="ECO:0000313" key="16">
    <source>
        <dbReference type="Proteomes" id="UP000186905"/>
    </source>
</evidence>
<reference evidence="15 16" key="1">
    <citation type="submission" date="2016-09" db="EMBL/GenBank/DDBJ databases">
        <title>Photobacterium proteolyticum sp. nov. a protease producing bacterium isolated from ocean sediments of Laizhou Bay.</title>
        <authorList>
            <person name="Li Y."/>
        </authorList>
    </citation>
    <scope>NUCLEOTIDE SEQUENCE [LARGE SCALE GENOMIC DNA]</scope>
    <source>
        <strain evidence="15 16">13-12</strain>
    </source>
</reference>
<comment type="cofactor">
    <cofactor evidence="1 14">
        <name>pyridoxal 5'-phosphate</name>
        <dbReference type="ChEBI" id="CHEBI:597326"/>
    </cofactor>
</comment>
<keyword evidence="4 14" id="KW-0663">Pyridoxal phosphate</keyword>
<evidence type="ECO:0000256" key="5">
    <source>
        <dbReference type="ARBA" id="ARBA00022909"/>
    </source>
</evidence>
<dbReference type="EMBL" id="MJIL01000079">
    <property type="protein sequence ID" value="OLQ74908.1"/>
    <property type="molecule type" value="Genomic_DNA"/>
</dbReference>
<dbReference type="GO" id="GO:0030170">
    <property type="term" value="F:pyridoxal phosphate binding"/>
    <property type="evidence" value="ECO:0007669"/>
    <property type="project" value="InterPro"/>
</dbReference>
<dbReference type="PROSITE" id="PS00770">
    <property type="entry name" value="AA_TRANSFER_CLASS_4"/>
    <property type="match status" value="1"/>
</dbReference>
<dbReference type="Proteomes" id="UP000186905">
    <property type="component" value="Unassembled WGS sequence"/>
</dbReference>
<evidence type="ECO:0000256" key="4">
    <source>
        <dbReference type="ARBA" id="ARBA00022898"/>
    </source>
</evidence>
<evidence type="ECO:0000256" key="11">
    <source>
        <dbReference type="ARBA" id="ARBA00069174"/>
    </source>
</evidence>
<keyword evidence="16" id="KW-1185">Reference proteome</keyword>
<proteinExistence type="inferred from homology"/>
<dbReference type="InterPro" id="IPR017824">
    <property type="entry name" value="Aminodeoxychorismate_lyase_IV"/>
</dbReference>
<comment type="pathway">
    <text evidence="7">Cofactor biosynthesis; tetrahydrofolate biosynthesis; 4-aminobenzoate from chorismate: step 2/2.</text>
</comment>
<dbReference type="Gene3D" id="3.20.10.10">
    <property type="entry name" value="D-amino Acid Aminotransferase, subunit A, domain 2"/>
    <property type="match status" value="1"/>
</dbReference>
<organism evidence="15 16">
    <name type="scientific">Photobacterium proteolyticum</name>
    <dbReference type="NCBI Taxonomy" id="1903952"/>
    <lineage>
        <taxon>Bacteria</taxon>
        <taxon>Pseudomonadati</taxon>
        <taxon>Pseudomonadota</taxon>
        <taxon>Gammaproteobacteria</taxon>
        <taxon>Vibrionales</taxon>
        <taxon>Vibrionaceae</taxon>
        <taxon>Photobacterium</taxon>
    </lineage>
</organism>
<dbReference type="EC" id="4.1.3.38" evidence="8 12"/>
<evidence type="ECO:0000256" key="6">
    <source>
        <dbReference type="ARBA" id="ARBA00023239"/>
    </source>
</evidence>
<dbReference type="GO" id="GO:0005829">
    <property type="term" value="C:cytosol"/>
    <property type="evidence" value="ECO:0007669"/>
    <property type="project" value="TreeGrafter"/>
</dbReference>
<evidence type="ECO:0000256" key="2">
    <source>
        <dbReference type="ARBA" id="ARBA00009320"/>
    </source>
</evidence>
<keyword evidence="5" id="KW-0289">Folate biosynthesis</keyword>
<dbReference type="Gene3D" id="3.30.470.10">
    <property type="match status" value="1"/>
</dbReference>
<dbReference type="InterPro" id="IPR050571">
    <property type="entry name" value="Class-IV_PLP-Dep_Aminotrnsfr"/>
</dbReference>
<comment type="caution">
    <text evidence="15">The sequence shown here is derived from an EMBL/GenBank/DDBJ whole genome shotgun (WGS) entry which is preliminary data.</text>
</comment>
<dbReference type="GO" id="GO:0046656">
    <property type="term" value="P:folic acid biosynthetic process"/>
    <property type="evidence" value="ECO:0007669"/>
    <property type="project" value="UniProtKB-KW"/>
</dbReference>
<dbReference type="Pfam" id="PF01063">
    <property type="entry name" value="Aminotran_4"/>
    <property type="match status" value="1"/>
</dbReference>
<keyword evidence="6 15" id="KW-0456">Lyase</keyword>
<dbReference type="OrthoDB" id="9805628at2"/>
<dbReference type="GO" id="GO:0008153">
    <property type="term" value="P:4-aminobenzoate biosynthetic process"/>
    <property type="evidence" value="ECO:0007669"/>
    <property type="project" value="UniProtKB-UniRule"/>
</dbReference>
<protein>
    <recommendedName>
        <fullName evidence="11 12">Aminodeoxychorismate lyase</fullName>
        <ecNumber evidence="8 12">4.1.3.38</ecNumber>
    </recommendedName>
</protein>
<sequence>MILVNGIEQSDVAVTDRAMQYGDGCFTTILVEHGKPRLWSLHLQRLKRNVAAFDIVEPDWLQLTDQVHRLADNFPVKGGVKVLISRGAGGRGYSPSGCSATQVIVSDFAWPAHYREWQAQGIVLGVCQQRLALAPMLAGFKHLNRLEQVMLKKETEQAGWLDAVALDVNGDVVEATASNIFWRKGKTLYTPELNMSGVHGVMRAHVIALAADCGFCIEFVKKPLDALLCADEVFITNALMALVPVTEINGIQFTARTALKALNKRLYTC</sequence>
<dbReference type="SUPFAM" id="SSF56752">
    <property type="entry name" value="D-aminoacid aminotransferase-like PLP-dependent enzymes"/>
    <property type="match status" value="1"/>
</dbReference>
<comment type="similarity">
    <text evidence="2 13">Belongs to the class-IV pyridoxal-phosphate-dependent aminotransferase family.</text>
</comment>
<evidence type="ECO:0000256" key="10">
    <source>
        <dbReference type="ARBA" id="ARBA00054027"/>
    </source>
</evidence>
<name>A0A1Q9GKF6_9GAMM</name>
<evidence type="ECO:0000256" key="8">
    <source>
        <dbReference type="ARBA" id="ARBA00035676"/>
    </source>
</evidence>
<evidence type="ECO:0000256" key="13">
    <source>
        <dbReference type="RuleBase" id="RU004106"/>
    </source>
</evidence>
<dbReference type="PANTHER" id="PTHR42743">
    <property type="entry name" value="AMINO-ACID AMINOTRANSFERASE"/>
    <property type="match status" value="1"/>
</dbReference>
<evidence type="ECO:0000256" key="9">
    <source>
        <dbReference type="ARBA" id="ARBA00049529"/>
    </source>
</evidence>
<evidence type="ECO:0000256" key="3">
    <source>
        <dbReference type="ARBA" id="ARBA00011738"/>
    </source>
</evidence>
<comment type="catalytic activity">
    <reaction evidence="9">
        <text>4-amino-4-deoxychorismate = 4-aminobenzoate + pyruvate + H(+)</text>
        <dbReference type="Rhea" id="RHEA:16201"/>
        <dbReference type="ChEBI" id="CHEBI:15361"/>
        <dbReference type="ChEBI" id="CHEBI:15378"/>
        <dbReference type="ChEBI" id="CHEBI:17836"/>
        <dbReference type="ChEBI" id="CHEBI:58406"/>
        <dbReference type="EC" id="4.1.3.38"/>
    </reaction>
</comment>
<dbReference type="NCBIfam" id="TIGR03461">
    <property type="entry name" value="pabC_Proteo"/>
    <property type="match status" value="1"/>
</dbReference>
<dbReference type="InterPro" id="IPR036038">
    <property type="entry name" value="Aminotransferase-like"/>
</dbReference>
<dbReference type="InterPro" id="IPR001544">
    <property type="entry name" value="Aminotrans_IV"/>
</dbReference>
<evidence type="ECO:0000313" key="15">
    <source>
        <dbReference type="EMBL" id="OLQ74908.1"/>
    </source>
</evidence>
<accession>A0A1Q9GKF6</accession>
<comment type="subunit">
    <text evidence="3">Homodimer.</text>
</comment>
<dbReference type="GO" id="GO:0008696">
    <property type="term" value="F:4-amino-4-deoxychorismate lyase activity"/>
    <property type="evidence" value="ECO:0007669"/>
    <property type="project" value="UniProtKB-UniRule"/>
</dbReference>